<dbReference type="CDD" id="cd00112">
    <property type="entry name" value="LDLa"/>
    <property type="match status" value="1"/>
</dbReference>
<gene>
    <name evidence="3" type="ORF">HAZT_HAZT010823</name>
</gene>
<dbReference type="AlphaFoldDB" id="A0A6A0GSJ2"/>
<evidence type="ECO:0000256" key="2">
    <source>
        <dbReference type="PROSITE-ProRule" id="PRU00124"/>
    </source>
</evidence>
<reference evidence="3" key="2">
    <citation type="journal article" date="2018" name="Environ. Sci. Technol.">
        <title>The Toxicogenome of Hyalella azteca: A Model for Sediment Ecotoxicology and Evolutionary Toxicology.</title>
        <authorList>
            <person name="Poynton H.C."/>
            <person name="Hasenbein S."/>
            <person name="Benoit J.B."/>
            <person name="Sepulveda M.S."/>
            <person name="Poelchau M.F."/>
            <person name="Hughes D.S.T."/>
            <person name="Murali S.C."/>
            <person name="Chen S."/>
            <person name="Glastad K.M."/>
            <person name="Goodisman M.A.D."/>
            <person name="Werren J.H."/>
            <person name="Vineis J.H."/>
            <person name="Bowen J.L."/>
            <person name="Friedrich M."/>
            <person name="Jones J."/>
            <person name="Robertson H.M."/>
            <person name="Feyereisen R."/>
            <person name="Mechler-Hickson A."/>
            <person name="Mathers N."/>
            <person name="Lee C.E."/>
            <person name="Colbourne J.K."/>
            <person name="Biales A."/>
            <person name="Johnston J.S."/>
            <person name="Wellborn G.A."/>
            <person name="Rosendale A.J."/>
            <person name="Cridge A.G."/>
            <person name="Munoz-Torres M.C."/>
            <person name="Bain P.A."/>
            <person name="Manny A.R."/>
            <person name="Major K.M."/>
            <person name="Lambert F.N."/>
            <person name="Vulpe C.D."/>
            <person name="Tuck P."/>
            <person name="Blalock B.J."/>
            <person name="Lin Y.Y."/>
            <person name="Smith M.E."/>
            <person name="Ochoa-Acuna H."/>
            <person name="Chen M.M."/>
            <person name="Childers C.P."/>
            <person name="Qu J."/>
            <person name="Dugan S."/>
            <person name="Lee S.L."/>
            <person name="Chao H."/>
            <person name="Dinh H."/>
            <person name="Han Y."/>
            <person name="Doddapaneni H."/>
            <person name="Worley K.C."/>
            <person name="Muzny D.M."/>
            <person name="Gibbs R.A."/>
            <person name="Richards S."/>
        </authorList>
    </citation>
    <scope>NUCLEOTIDE SEQUENCE</scope>
    <source>
        <strain evidence="3">HAZT.00-mixed</strain>
        <tissue evidence="3">Whole organism</tissue>
    </source>
</reference>
<dbReference type="Gene3D" id="4.10.400.10">
    <property type="entry name" value="Low-density Lipoprotein Receptor"/>
    <property type="match status" value="1"/>
</dbReference>
<comment type="caution">
    <text evidence="2">Lacks conserved residue(s) required for the propagation of feature annotation.</text>
</comment>
<dbReference type="SMART" id="SM00192">
    <property type="entry name" value="LDLa"/>
    <property type="match status" value="1"/>
</dbReference>
<reference evidence="3" key="1">
    <citation type="submission" date="2014-08" db="EMBL/GenBank/DDBJ databases">
        <authorList>
            <person name="Murali S."/>
            <person name="Richards S."/>
            <person name="Bandaranaike D."/>
            <person name="Bellair M."/>
            <person name="Blankenburg K."/>
            <person name="Chao H."/>
            <person name="Dinh H."/>
            <person name="Doddapaneni H."/>
            <person name="Dugan-Rocha S."/>
            <person name="Elkadiri S."/>
            <person name="Gnanaolivu R."/>
            <person name="Hughes D."/>
            <person name="Lee S."/>
            <person name="Li M."/>
            <person name="Ming W."/>
            <person name="Munidasa M."/>
            <person name="Muniz J."/>
            <person name="Nguyen L."/>
            <person name="Osuji N."/>
            <person name="Pu L.-L."/>
            <person name="Puazo M."/>
            <person name="Skinner E."/>
            <person name="Qu C."/>
            <person name="Quiroz J."/>
            <person name="Raj R."/>
            <person name="Weissenberger G."/>
            <person name="Xin Y."/>
            <person name="Zou X."/>
            <person name="Han Y."/>
            <person name="Worley K."/>
            <person name="Muzny D."/>
            <person name="Gibbs R."/>
        </authorList>
    </citation>
    <scope>NUCLEOTIDE SEQUENCE</scope>
    <source>
        <strain evidence="3">HAZT.00-mixed</strain>
        <tissue evidence="3">Whole organism</tissue>
    </source>
</reference>
<evidence type="ECO:0000313" key="3">
    <source>
        <dbReference type="EMBL" id="KAA0186516.1"/>
    </source>
</evidence>
<evidence type="ECO:0000256" key="1">
    <source>
        <dbReference type="ARBA" id="ARBA00023157"/>
    </source>
</evidence>
<keyword evidence="1 2" id="KW-1015">Disulfide bond</keyword>
<accession>A0A6A0GSJ2</accession>
<comment type="caution">
    <text evidence="3">The sequence shown here is derived from an EMBL/GenBank/DDBJ whole genome shotgun (WGS) entry which is preliminary data.</text>
</comment>
<dbReference type="InterPro" id="IPR023415">
    <property type="entry name" value="LDLR_class-A_CS"/>
</dbReference>
<dbReference type="EMBL" id="JQDR03015509">
    <property type="protein sequence ID" value="KAA0186516.1"/>
    <property type="molecule type" value="Genomic_DNA"/>
</dbReference>
<organism evidence="3">
    <name type="scientific">Hyalella azteca</name>
    <name type="common">Amphipod</name>
    <dbReference type="NCBI Taxonomy" id="294128"/>
    <lineage>
        <taxon>Eukaryota</taxon>
        <taxon>Metazoa</taxon>
        <taxon>Ecdysozoa</taxon>
        <taxon>Arthropoda</taxon>
        <taxon>Crustacea</taxon>
        <taxon>Multicrustacea</taxon>
        <taxon>Malacostraca</taxon>
        <taxon>Eumalacostraca</taxon>
        <taxon>Peracarida</taxon>
        <taxon>Amphipoda</taxon>
        <taxon>Senticaudata</taxon>
        <taxon>Talitrida</taxon>
        <taxon>Talitroidea</taxon>
        <taxon>Hyalellidae</taxon>
        <taxon>Hyalella</taxon>
    </lineage>
</organism>
<dbReference type="SUPFAM" id="SSF57424">
    <property type="entry name" value="LDL receptor-like module"/>
    <property type="match status" value="1"/>
</dbReference>
<dbReference type="Proteomes" id="UP000711488">
    <property type="component" value="Unassembled WGS sequence"/>
</dbReference>
<feature type="disulfide bond" evidence="2">
    <location>
        <begin position="64"/>
        <end position="79"/>
    </location>
</feature>
<dbReference type="Pfam" id="PF00057">
    <property type="entry name" value="Ldl_recept_a"/>
    <property type="match status" value="1"/>
</dbReference>
<dbReference type="InterPro" id="IPR036055">
    <property type="entry name" value="LDL_receptor-like_sf"/>
</dbReference>
<sequence length="124" mass="13472">MSKLFRKVVLIQTSHDSQVQSCAADAYRACSAAMATSVTTGPAASCTADELQCGALCLPLSARCNGTSECDDGEDELNCPETPELFKFVNYALIAMLVDLHLFQMLQVAIKPKDCEWRLYTGIT</sequence>
<proteinExistence type="predicted"/>
<protein>
    <submittedName>
        <fullName evidence="3">Uncharacterized protein</fullName>
    </submittedName>
</protein>
<reference evidence="3" key="3">
    <citation type="submission" date="2019-06" db="EMBL/GenBank/DDBJ databases">
        <authorList>
            <person name="Poynton C."/>
            <person name="Hasenbein S."/>
            <person name="Benoit J.B."/>
            <person name="Sepulveda M.S."/>
            <person name="Poelchau M.F."/>
            <person name="Murali S.C."/>
            <person name="Chen S."/>
            <person name="Glastad K.M."/>
            <person name="Werren J.H."/>
            <person name="Vineis J.H."/>
            <person name="Bowen J.L."/>
            <person name="Friedrich M."/>
            <person name="Jones J."/>
            <person name="Robertson H.M."/>
            <person name="Feyereisen R."/>
            <person name="Mechler-Hickson A."/>
            <person name="Mathers N."/>
            <person name="Lee C.E."/>
            <person name="Colbourne J.K."/>
            <person name="Biales A."/>
            <person name="Johnston J.S."/>
            <person name="Wellborn G.A."/>
            <person name="Rosendale A.J."/>
            <person name="Cridge A.G."/>
            <person name="Munoz-Torres M.C."/>
            <person name="Bain P.A."/>
            <person name="Manny A.R."/>
            <person name="Major K.M."/>
            <person name="Lambert F.N."/>
            <person name="Vulpe C.D."/>
            <person name="Tuck P."/>
            <person name="Blalock B.J."/>
            <person name="Lin Y.-Y."/>
            <person name="Smith M.E."/>
            <person name="Ochoa-Acuna H."/>
            <person name="Chen M.-J.M."/>
            <person name="Childers C.P."/>
            <person name="Qu J."/>
            <person name="Dugan S."/>
            <person name="Lee S.L."/>
            <person name="Chao H."/>
            <person name="Dinh H."/>
            <person name="Han Y."/>
            <person name="Doddapaneni H."/>
            <person name="Worley K.C."/>
            <person name="Muzny D.M."/>
            <person name="Gibbs R.A."/>
            <person name="Richards S."/>
        </authorList>
    </citation>
    <scope>NUCLEOTIDE SEQUENCE</scope>
    <source>
        <strain evidence="3">HAZT.00-mixed</strain>
        <tissue evidence="3">Whole organism</tissue>
    </source>
</reference>
<dbReference type="PROSITE" id="PS50068">
    <property type="entry name" value="LDLRA_2"/>
    <property type="match status" value="1"/>
</dbReference>
<dbReference type="PROSITE" id="PS01209">
    <property type="entry name" value="LDLRA_1"/>
    <property type="match status" value="1"/>
</dbReference>
<dbReference type="InterPro" id="IPR002172">
    <property type="entry name" value="LDrepeatLR_classA_rpt"/>
</dbReference>
<name>A0A6A0GSJ2_HYAAZ</name>